<feature type="region of interest" description="Disordered" evidence="1">
    <location>
        <begin position="1"/>
        <end position="63"/>
    </location>
</feature>
<dbReference type="GO" id="GO:0032880">
    <property type="term" value="P:regulation of protein localization"/>
    <property type="evidence" value="ECO:0007669"/>
    <property type="project" value="TreeGrafter"/>
</dbReference>
<accession>A0A8X7NQ79</accession>
<dbReference type="GO" id="GO:0007032">
    <property type="term" value="P:endosome organization"/>
    <property type="evidence" value="ECO:0007669"/>
    <property type="project" value="TreeGrafter"/>
</dbReference>
<evidence type="ECO:0000256" key="1">
    <source>
        <dbReference type="SAM" id="MobiDB-lite"/>
    </source>
</evidence>
<feature type="compositionally biased region" description="Polar residues" evidence="1">
    <location>
        <begin position="49"/>
        <end position="63"/>
    </location>
</feature>
<evidence type="ECO:0008006" key="4">
    <source>
        <dbReference type="Google" id="ProtNLM"/>
    </source>
</evidence>
<comment type="caution">
    <text evidence="2">The sequence shown here is derived from an EMBL/GenBank/DDBJ whole genome shotgun (WGS) entry which is preliminary data.</text>
</comment>
<protein>
    <recommendedName>
        <fullName evidence="4">Biogenesis of lysosome-related organelles complex 1 subunit KXD1</fullName>
    </recommendedName>
</protein>
<sequence>MSERDTNLTNEELKNAKTIRANTEADSIENSNEVSSDDDYVSSDQDNSTIDGTNNNLDSQFHDPSSLSNHAKYFSNTILSSLDSSDVDRALVLEAQISGNLNNENQKLLDKTNLLHAKLVTIQSLCDTYFAAKDNSKLSRVERLRNEIRGIEKRLQRLKHGDRKSFPASLIKSQKSGVIEEYPVEYFQARDKVLERIQE</sequence>
<dbReference type="PANTHER" id="PTHR37787:SF1">
    <property type="entry name" value="BIOGENESIS OF LYSOSOME-RELATED ORGANELLES COMPLEX 1 SUBUNIT KXD1"/>
    <property type="match status" value="1"/>
</dbReference>
<dbReference type="AlphaFoldDB" id="A0A8X7NQ79"/>
<reference evidence="2" key="1">
    <citation type="submission" date="2020-03" db="EMBL/GenBank/DDBJ databases">
        <title>FDA dAtabase for Regulatory Grade micrObial Sequences (FDA-ARGOS): Supporting development and validation of Infectious Disease Dx tests.</title>
        <authorList>
            <person name="Campos J."/>
            <person name="Goldberg B."/>
            <person name="Tallon L."/>
            <person name="Sadzewicz L."/>
            <person name="Vavikolanu K."/>
            <person name="Mehta A."/>
            <person name="Aluvathingal J."/>
            <person name="Nadendla S."/>
            <person name="Nandy P."/>
            <person name="Geyer C."/>
            <person name="Yan Y."/>
            <person name="Sichtig H."/>
        </authorList>
    </citation>
    <scope>NUCLEOTIDE SEQUENCE [LARGE SCALE GENOMIC DNA]</scope>
    <source>
        <strain evidence="2">FDAARGOS_652</strain>
    </source>
</reference>
<dbReference type="GO" id="GO:0031083">
    <property type="term" value="C:BLOC-1 complex"/>
    <property type="evidence" value="ECO:0007669"/>
    <property type="project" value="TreeGrafter"/>
</dbReference>
<dbReference type="GO" id="GO:0005768">
    <property type="term" value="C:endosome"/>
    <property type="evidence" value="ECO:0007669"/>
    <property type="project" value="TreeGrafter"/>
</dbReference>
<evidence type="ECO:0000313" key="2">
    <source>
        <dbReference type="EMBL" id="KAF6057660.1"/>
    </source>
</evidence>
<dbReference type="OrthoDB" id="4089816at2759"/>
<organism evidence="2 3">
    <name type="scientific">Candida parapsilosis</name>
    <name type="common">Yeast</name>
    <dbReference type="NCBI Taxonomy" id="5480"/>
    <lineage>
        <taxon>Eukaryota</taxon>
        <taxon>Fungi</taxon>
        <taxon>Dikarya</taxon>
        <taxon>Ascomycota</taxon>
        <taxon>Saccharomycotina</taxon>
        <taxon>Pichiomycetes</taxon>
        <taxon>Debaryomycetaceae</taxon>
        <taxon>Candida/Lodderomyces clade</taxon>
        <taxon>Candida</taxon>
    </lineage>
</organism>
<feature type="compositionally biased region" description="Basic and acidic residues" evidence="1">
    <location>
        <begin position="1"/>
        <end position="15"/>
    </location>
</feature>
<evidence type="ECO:0000313" key="3">
    <source>
        <dbReference type="Proteomes" id="UP000590412"/>
    </source>
</evidence>
<name>A0A8X7NQ79_CANPA</name>
<gene>
    <name evidence="2" type="ORF">FOB60_002215</name>
</gene>
<dbReference type="EMBL" id="JABWAB010000003">
    <property type="protein sequence ID" value="KAF6057660.1"/>
    <property type="molecule type" value="Genomic_DNA"/>
</dbReference>
<dbReference type="PANTHER" id="PTHR37787">
    <property type="entry name" value="BIOGENESIS OF LYSOSOME-RELATED ORGANELLES COMPLEX 1 SUBUNIT KXD1"/>
    <property type="match status" value="1"/>
</dbReference>
<dbReference type="InterPro" id="IPR051390">
    <property type="entry name" value="BLOC-1_subunit_KXD1"/>
</dbReference>
<proteinExistence type="predicted"/>
<dbReference type="Proteomes" id="UP000590412">
    <property type="component" value="Unassembled WGS sequence"/>
</dbReference>